<protein>
    <submittedName>
        <fullName evidence="2">XRE family transcriptional regulator</fullName>
    </submittedName>
</protein>
<dbReference type="GO" id="GO:0003677">
    <property type="term" value="F:DNA binding"/>
    <property type="evidence" value="ECO:0007669"/>
    <property type="project" value="InterPro"/>
</dbReference>
<dbReference type="AlphaFoldDB" id="A0A418VYX4"/>
<dbReference type="EMBL" id="QYUL01000002">
    <property type="protein sequence ID" value="RJF82310.1"/>
    <property type="molecule type" value="Genomic_DNA"/>
</dbReference>
<evidence type="ECO:0000313" key="2">
    <source>
        <dbReference type="EMBL" id="RJF82310.1"/>
    </source>
</evidence>
<feature type="domain" description="HTH cro/C1-type" evidence="1">
    <location>
        <begin position="20"/>
        <end position="73"/>
    </location>
</feature>
<keyword evidence="3" id="KW-1185">Reference proteome</keyword>
<organism evidence="2 3">
    <name type="scientific">Azospirillum cavernae</name>
    <dbReference type="NCBI Taxonomy" id="2320860"/>
    <lineage>
        <taxon>Bacteria</taxon>
        <taxon>Pseudomonadati</taxon>
        <taxon>Pseudomonadota</taxon>
        <taxon>Alphaproteobacteria</taxon>
        <taxon>Rhodospirillales</taxon>
        <taxon>Azospirillaceae</taxon>
        <taxon>Azospirillum</taxon>
    </lineage>
</organism>
<dbReference type="RefSeq" id="WP_119832392.1">
    <property type="nucleotide sequence ID" value="NZ_QYUL01000002.1"/>
</dbReference>
<dbReference type="OrthoDB" id="7361823at2"/>
<evidence type="ECO:0000259" key="1">
    <source>
        <dbReference type="PROSITE" id="PS50943"/>
    </source>
</evidence>
<dbReference type="CDD" id="cd00093">
    <property type="entry name" value="HTH_XRE"/>
    <property type="match status" value="1"/>
</dbReference>
<comment type="caution">
    <text evidence="2">The sequence shown here is derived from an EMBL/GenBank/DDBJ whole genome shotgun (WGS) entry which is preliminary data.</text>
</comment>
<dbReference type="InterPro" id="IPR010982">
    <property type="entry name" value="Lambda_DNA-bd_dom_sf"/>
</dbReference>
<dbReference type="PROSITE" id="PS50943">
    <property type="entry name" value="HTH_CROC1"/>
    <property type="match status" value="1"/>
</dbReference>
<dbReference type="SMART" id="SM00530">
    <property type="entry name" value="HTH_XRE"/>
    <property type="match status" value="1"/>
</dbReference>
<dbReference type="Pfam" id="PF01381">
    <property type="entry name" value="HTH_3"/>
    <property type="match status" value="1"/>
</dbReference>
<evidence type="ECO:0000313" key="3">
    <source>
        <dbReference type="Proteomes" id="UP000283458"/>
    </source>
</evidence>
<dbReference type="SUPFAM" id="SSF47413">
    <property type="entry name" value="lambda repressor-like DNA-binding domains"/>
    <property type="match status" value="1"/>
</dbReference>
<sequence>MTKRNVKISTPGRDIFPDRLEKARIDKGYTRPALARLVGCPTQTIQKIEDGLSRTSSYLTLIARALDIHEDWLTGLVDDPIPPASHNPFRRKINDLLEKIPDDDLPKLHDIIQTVFDLSVKRRM</sequence>
<name>A0A418VYX4_9PROT</name>
<dbReference type="Gene3D" id="1.10.260.40">
    <property type="entry name" value="lambda repressor-like DNA-binding domains"/>
    <property type="match status" value="1"/>
</dbReference>
<gene>
    <name evidence="2" type="ORF">D3877_19915</name>
</gene>
<dbReference type="Proteomes" id="UP000283458">
    <property type="component" value="Unassembled WGS sequence"/>
</dbReference>
<proteinExistence type="predicted"/>
<reference evidence="2 3" key="1">
    <citation type="submission" date="2018-09" db="EMBL/GenBank/DDBJ databases">
        <authorList>
            <person name="Zhu H."/>
        </authorList>
    </citation>
    <scope>NUCLEOTIDE SEQUENCE [LARGE SCALE GENOMIC DNA]</scope>
    <source>
        <strain evidence="2 3">K2W22B-5</strain>
    </source>
</reference>
<dbReference type="InterPro" id="IPR001387">
    <property type="entry name" value="Cro/C1-type_HTH"/>
</dbReference>
<accession>A0A418VYX4</accession>